<evidence type="ECO:0000313" key="1">
    <source>
        <dbReference type="EMBL" id="KAH9297734.1"/>
    </source>
</evidence>
<evidence type="ECO:0000313" key="2">
    <source>
        <dbReference type="Proteomes" id="UP000824469"/>
    </source>
</evidence>
<proteinExistence type="predicted"/>
<dbReference type="EMBL" id="JAHRHJ020000010">
    <property type="protein sequence ID" value="KAH9297734.1"/>
    <property type="molecule type" value="Genomic_DNA"/>
</dbReference>
<organism evidence="1 2">
    <name type="scientific">Taxus chinensis</name>
    <name type="common">Chinese yew</name>
    <name type="synonym">Taxus wallichiana var. chinensis</name>
    <dbReference type="NCBI Taxonomy" id="29808"/>
    <lineage>
        <taxon>Eukaryota</taxon>
        <taxon>Viridiplantae</taxon>
        <taxon>Streptophyta</taxon>
        <taxon>Embryophyta</taxon>
        <taxon>Tracheophyta</taxon>
        <taxon>Spermatophyta</taxon>
        <taxon>Pinopsida</taxon>
        <taxon>Pinidae</taxon>
        <taxon>Conifers II</taxon>
        <taxon>Cupressales</taxon>
        <taxon>Taxaceae</taxon>
        <taxon>Taxus</taxon>
    </lineage>
</organism>
<feature type="non-terminal residue" evidence="1">
    <location>
        <position position="52"/>
    </location>
</feature>
<gene>
    <name evidence="1" type="ORF">KI387_029416</name>
</gene>
<sequence length="52" mass="5963">MPSRRTRRTHFRGLVYCVYRVCLMLHHLVTSFVTYSLTGMQIGTPSDCQGSV</sequence>
<protein>
    <submittedName>
        <fullName evidence="1">Uncharacterized protein</fullName>
    </submittedName>
</protein>
<name>A0AA38CK23_TAXCH</name>
<comment type="caution">
    <text evidence="1">The sequence shown here is derived from an EMBL/GenBank/DDBJ whole genome shotgun (WGS) entry which is preliminary data.</text>
</comment>
<dbReference type="AlphaFoldDB" id="A0AA38CK23"/>
<keyword evidence="2" id="KW-1185">Reference proteome</keyword>
<dbReference type="Proteomes" id="UP000824469">
    <property type="component" value="Unassembled WGS sequence"/>
</dbReference>
<reference evidence="1 2" key="1">
    <citation type="journal article" date="2021" name="Nat. Plants">
        <title>The Taxus genome provides insights into paclitaxel biosynthesis.</title>
        <authorList>
            <person name="Xiong X."/>
            <person name="Gou J."/>
            <person name="Liao Q."/>
            <person name="Li Y."/>
            <person name="Zhou Q."/>
            <person name="Bi G."/>
            <person name="Li C."/>
            <person name="Du R."/>
            <person name="Wang X."/>
            <person name="Sun T."/>
            <person name="Guo L."/>
            <person name="Liang H."/>
            <person name="Lu P."/>
            <person name="Wu Y."/>
            <person name="Zhang Z."/>
            <person name="Ro D.K."/>
            <person name="Shang Y."/>
            <person name="Huang S."/>
            <person name="Yan J."/>
        </authorList>
    </citation>
    <scope>NUCLEOTIDE SEQUENCE [LARGE SCALE GENOMIC DNA]</scope>
    <source>
        <strain evidence="1">Ta-2019</strain>
    </source>
</reference>
<accession>A0AA38CK23</accession>